<dbReference type="PANTHER" id="PTHR42698:SF1">
    <property type="entry name" value="GTPASE ERA, MITOCHONDRIAL"/>
    <property type="match status" value="1"/>
</dbReference>
<organism evidence="12 13">
    <name type="scientific">Acinetobacter baylyi</name>
    <dbReference type="NCBI Taxonomy" id="202950"/>
    <lineage>
        <taxon>Bacteria</taxon>
        <taxon>Pseudomonadati</taxon>
        <taxon>Pseudomonadota</taxon>
        <taxon>Gammaproteobacteria</taxon>
        <taxon>Moraxellales</taxon>
        <taxon>Moraxellaceae</taxon>
        <taxon>Acinetobacter</taxon>
    </lineage>
</organism>
<proteinExistence type="inferred from homology"/>
<dbReference type="NCBIfam" id="TIGR00231">
    <property type="entry name" value="small_GTP"/>
    <property type="match status" value="1"/>
</dbReference>
<dbReference type="NCBIfam" id="NF000908">
    <property type="entry name" value="PRK00089.1"/>
    <property type="match status" value="1"/>
</dbReference>
<dbReference type="InterPro" id="IPR005225">
    <property type="entry name" value="Small_GTP-bd"/>
</dbReference>
<reference evidence="12 13" key="1">
    <citation type="submission" date="2023-07" db="EMBL/GenBank/DDBJ databases">
        <title>Functional and genomic diversity of the sorghum phyllosphere microbiome.</title>
        <authorList>
            <person name="Shade A."/>
        </authorList>
    </citation>
    <scope>NUCLEOTIDE SEQUENCE [LARGE SCALE GENOMIC DNA]</scope>
    <source>
        <strain evidence="12 13">SORGH_AS_0887</strain>
    </source>
</reference>
<evidence type="ECO:0000256" key="3">
    <source>
        <dbReference type="ARBA" id="ARBA00022741"/>
    </source>
</evidence>
<dbReference type="SUPFAM" id="SSF54814">
    <property type="entry name" value="Prokaryotic type KH domain (KH-domain type II)"/>
    <property type="match status" value="1"/>
</dbReference>
<evidence type="ECO:0000313" key="13">
    <source>
        <dbReference type="Proteomes" id="UP001233360"/>
    </source>
</evidence>
<keyword evidence="4 6" id="KW-0694">RNA-binding</keyword>
<comment type="function">
    <text evidence="6">An essential GTPase that binds both GDP and GTP, with rapid nucleotide exchange. Plays a role in 16S rRNA processing and 30S ribosomal subunit biogenesis and possibly also in cell cycle regulation and energy metabolism.</text>
</comment>
<feature type="binding site" evidence="6">
    <location>
        <begin position="96"/>
        <end position="100"/>
    </location>
    <ligand>
        <name>GTP</name>
        <dbReference type="ChEBI" id="CHEBI:37565"/>
    </ligand>
</feature>
<dbReference type="CDD" id="cd04163">
    <property type="entry name" value="Era"/>
    <property type="match status" value="1"/>
</dbReference>
<dbReference type="InterPro" id="IPR006073">
    <property type="entry name" value="GTP-bd"/>
</dbReference>
<feature type="domain" description="KH type-2" evidence="10">
    <location>
        <begin position="240"/>
        <end position="328"/>
    </location>
</feature>
<evidence type="ECO:0000256" key="1">
    <source>
        <dbReference type="ARBA" id="ARBA00007921"/>
    </source>
</evidence>
<evidence type="ECO:0000256" key="9">
    <source>
        <dbReference type="SAM" id="MobiDB-lite"/>
    </source>
</evidence>
<comment type="subcellular location">
    <subcellularLocation>
        <location evidence="6">Cytoplasm</location>
    </subcellularLocation>
    <subcellularLocation>
        <location evidence="6">Cell membrane</location>
        <topology evidence="6">Peripheral membrane protein</topology>
    </subcellularLocation>
</comment>
<dbReference type="EMBL" id="JAUTBK010000002">
    <property type="protein sequence ID" value="MDQ1210239.1"/>
    <property type="molecule type" value="Genomic_DNA"/>
</dbReference>
<dbReference type="Proteomes" id="UP001233360">
    <property type="component" value="Unassembled WGS sequence"/>
</dbReference>
<protein>
    <recommendedName>
        <fullName evidence="2 6">GTPase Era</fullName>
    </recommendedName>
</protein>
<dbReference type="HAMAP" id="MF_00367">
    <property type="entry name" value="GTPase_Era"/>
    <property type="match status" value="1"/>
</dbReference>
<dbReference type="SUPFAM" id="SSF52540">
    <property type="entry name" value="P-loop containing nucleoside triphosphate hydrolases"/>
    <property type="match status" value="1"/>
</dbReference>
<evidence type="ECO:0000313" key="12">
    <source>
        <dbReference type="EMBL" id="MDQ1210239.1"/>
    </source>
</evidence>
<feature type="binding site" evidence="6">
    <location>
        <begin position="49"/>
        <end position="56"/>
    </location>
    <ligand>
        <name>GTP</name>
        <dbReference type="ChEBI" id="CHEBI:37565"/>
    </ligand>
</feature>
<sequence length="345" mass="39157">MSMHSDQVNPDSHENNDETQSPNMIDQFFSAAGTEIPSDFRSGFVAIVGRPNVGKSTLMNHLLGQKLSITSRKPQTTRHKIVGIDSREKSQAVYVDTPGMHKKEVRAINKMMNRAAHSALRDVNLVLFVVDIHKWTQNDDLVLEKLKNSEMPVILVINKVDTLEDKKSLLPLIQERTKLMNFAEIIPVSALRGANLDQLRDTVEKYLPFQPPLYSLDQITDRSERFLASEIIREKIMRQLGEELPYDLTVQIESFKTEEPTVSEKTGRLKPACTYIDATIFVERAGQKAIVIGEKGAKLKRIGMEARTDMEKMFEQKIMLTLWVKVKGGWSDDERALKSLGYSDI</sequence>
<evidence type="ECO:0000256" key="4">
    <source>
        <dbReference type="ARBA" id="ARBA00022884"/>
    </source>
</evidence>
<dbReference type="InterPro" id="IPR030388">
    <property type="entry name" value="G_ERA_dom"/>
</dbReference>
<keyword evidence="6" id="KW-0472">Membrane</keyword>
<keyword evidence="6" id="KW-1003">Cell membrane</keyword>
<feature type="domain" description="Era-type G" evidence="11">
    <location>
        <begin position="41"/>
        <end position="209"/>
    </location>
</feature>
<feature type="region of interest" description="G1" evidence="7">
    <location>
        <begin position="49"/>
        <end position="56"/>
    </location>
</feature>
<comment type="similarity">
    <text evidence="1 6 7 8">Belongs to the TRAFAC class TrmE-Era-EngA-EngB-Septin-like GTPase superfamily. Era GTPase family.</text>
</comment>
<evidence type="ECO:0000256" key="6">
    <source>
        <dbReference type="HAMAP-Rule" id="MF_00367"/>
    </source>
</evidence>
<feature type="region of interest" description="G4" evidence="7">
    <location>
        <begin position="158"/>
        <end position="161"/>
    </location>
</feature>
<dbReference type="InterPro" id="IPR027417">
    <property type="entry name" value="P-loop_NTPase"/>
</dbReference>
<keyword evidence="6" id="KW-0699">rRNA-binding</keyword>
<dbReference type="InterPro" id="IPR005662">
    <property type="entry name" value="GTPase_Era-like"/>
</dbReference>
<dbReference type="Pfam" id="PF07650">
    <property type="entry name" value="KH_2"/>
    <property type="match status" value="1"/>
</dbReference>
<evidence type="ECO:0000256" key="7">
    <source>
        <dbReference type="PROSITE-ProRule" id="PRU01050"/>
    </source>
</evidence>
<feature type="region of interest" description="G5" evidence="7">
    <location>
        <begin position="188"/>
        <end position="190"/>
    </location>
</feature>
<feature type="region of interest" description="G3" evidence="7">
    <location>
        <begin position="96"/>
        <end position="99"/>
    </location>
</feature>
<feature type="region of interest" description="Disordered" evidence="9">
    <location>
        <begin position="1"/>
        <end position="21"/>
    </location>
</feature>
<dbReference type="PANTHER" id="PTHR42698">
    <property type="entry name" value="GTPASE ERA"/>
    <property type="match status" value="1"/>
</dbReference>
<name>A0ABU0V0B4_ACIBI</name>
<dbReference type="InterPro" id="IPR004044">
    <property type="entry name" value="KH_dom_type_2"/>
</dbReference>
<keyword evidence="3 6" id="KW-0547">Nucleotide-binding</keyword>
<evidence type="ECO:0000259" key="10">
    <source>
        <dbReference type="PROSITE" id="PS50823"/>
    </source>
</evidence>
<keyword evidence="5 6" id="KW-0342">GTP-binding</keyword>
<keyword evidence="6" id="KW-0690">Ribosome biogenesis</keyword>
<keyword evidence="6" id="KW-0963">Cytoplasm</keyword>
<dbReference type="Pfam" id="PF01926">
    <property type="entry name" value="MMR_HSR1"/>
    <property type="match status" value="1"/>
</dbReference>
<dbReference type="NCBIfam" id="TIGR00436">
    <property type="entry name" value="era"/>
    <property type="match status" value="1"/>
</dbReference>
<gene>
    <name evidence="6" type="primary">era</name>
    <name evidence="12" type="ORF">QE380_003162</name>
</gene>
<feature type="region of interest" description="G2" evidence="7">
    <location>
        <begin position="75"/>
        <end position="79"/>
    </location>
</feature>
<evidence type="ECO:0000256" key="8">
    <source>
        <dbReference type="RuleBase" id="RU003761"/>
    </source>
</evidence>
<evidence type="ECO:0000256" key="2">
    <source>
        <dbReference type="ARBA" id="ARBA00020484"/>
    </source>
</evidence>
<dbReference type="InterPro" id="IPR015946">
    <property type="entry name" value="KH_dom-like_a/b"/>
</dbReference>
<evidence type="ECO:0000259" key="11">
    <source>
        <dbReference type="PROSITE" id="PS51713"/>
    </source>
</evidence>
<feature type="compositionally biased region" description="Polar residues" evidence="9">
    <location>
        <begin position="1"/>
        <end position="10"/>
    </location>
</feature>
<feature type="binding site" evidence="6">
    <location>
        <begin position="158"/>
        <end position="161"/>
    </location>
    <ligand>
        <name>GTP</name>
        <dbReference type="ChEBI" id="CHEBI:37565"/>
    </ligand>
</feature>
<dbReference type="PROSITE" id="PS51713">
    <property type="entry name" value="G_ERA"/>
    <property type="match status" value="1"/>
</dbReference>
<accession>A0ABU0V0B4</accession>
<dbReference type="PRINTS" id="PR00326">
    <property type="entry name" value="GTP1OBG"/>
</dbReference>
<dbReference type="Gene3D" id="3.30.300.20">
    <property type="match status" value="1"/>
</dbReference>
<dbReference type="Gene3D" id="3.40.50.300">
    <property type="entry name" value="P-loop containing nucleotide triphosphate hydrolases"/>
    <property type="match status" value="1"/>
</dbReference>
<evidence type="ECO:0000256" key="5">
    <source>
        <dbReference type="ARBA" id="ARBA00023134"/>
    </source>
</evidence>
<dbReference type="CDD" id="cd22534">
    <property type="entry name" value="KH-II_Era"/>
    <property type="match status" value="1"/>
</dbReference>
<dbReference type="InterPro" id="IPR009019">
    <property type="entry name" value="KH_sf_prok-type"/>
</dbReference>
<comment type="caution">
    <text evidence="12">The sequence shown here is derived from an EMBL/GenBank/DDBJ whole genome shotgun (WGS) entry which is preliminary data.</text>
</comment>
<keyword evidence="13" id="KW-1185">Reference proteome</keyword>
<comment type="subunit">
    <text evidence="6">Monomer.</text>
</comment>
<dbReference type="PROSITE" id="PS50823">
    <property type="entry name" value="KH_TYPE_2"/>
    <property type="match status" value="1"/>
</dbReference>